<dbReference type="InterPro" id="IPR040256">
    <property type="entry name" value="At4g02000-like"/>
</dbReference>
<dbReference type="PANTHER" id="PTHR31286">
    <property type="entry name" value="GLYCINE-RICH CELL WALL STRUCTURAL PROTEIN 1.8-LIKE"/>
    <property type="match status" value="1"/>
</dbReference>
<evidence type="ECO:0008006" key="3">
    <source>
        <dbReference type="Google" id="ProtNLM"/>
    </source>
</evidence>
<protein>
    <recommendedName>
        <fullName evidence="3">CCHC-type domain-containing protein</fullName>
    </recommendedName>
</protein>
<dbReference type="EMBL" id="JBBPBM010000004">
    <property type="protein sequence ID" value="KAK8589018.1"/>
    <property type="molecule type" value="Genomic_DNA"/>
</dbReference>
<evidence type="ECO:0000313" key="1">
    <source>
        <dbReference type="EMBL" id="KAK8589018.1"/>
    </source>
</evidence>
<dbReference type="Proteomes" id="UP001472677">
    <property type="component" value="Unassembled WGS sequence"/>
</dbReference>
<reference evidence="1 2" key="1">
    <citation type="journal article" date="2024" name="G3 (Bethesda)">
        <title>Genome assembly of Hibiscus sabdariffa L. provides insights into metabolisms of medicinal natural products.</title>
        <authorList>
            <person name="Kim T."/>
        </authorList>
    </citation>
    <scope>NUCLEOTIDE SEQUENCE [LARGE SCALE GENOMIC DNA]</scope>
    <source>
        <strain evidence="1">TK-2024</strain>
        <tissue evidence="1">Old leaves</tissue>
    </source>
</reference>
<name>A0ABR2FYI6_9ROSI</name>
<dbReference type="PANTHER" id="PTHR31286:SF99">
    <property type="entry name" value="DUF4283 DOMAIN-CONTAINING PROTEIN"/>
    <property type="match status" value="1"/>
</dbReference>
<keyword evidence="2" id="KW-1185">Reference proteome</keyword>
<proteinExistence type="predicted"/>
<evidence type="ECO:0000313" key="2">
    <source>
        <dbReference type="Proteomes" id="UP001472677"/>
    </source>
</evidence>
<sequence>MVWSAIVSIRRAEDGRNPNASAGNPNADNPNKVLYGLHGGQPLGAIADFGNVLVLERPASPSELETGCVAKEGRSDIGLNTRMEVDESGMEGLSLGAAKLAALNEGSKEGTTAMYAAMVAKPDPNEGLPYRYYCKALFQRIADVIGRVIKVDYNTKVAERGKFTRIAVMVDLNKPLKSCIEIDNFAQLLDYEGLHNICYECGVYGRSKEDCSRGGEDSREACVNKDGVGPRVAADGSLTERYGPWMAATNHRLHFTPPSSVVKVSADATGLGSGSRFAILNMEDNEVDAGHTMEARRGARGMKELVDTIVEVGAVSRGKKVVQDDGMRFNKAYMAYNPKRQSKVRKGAPSGSKKVEVVSLVEGVVAEGMSRDAAFGVRSSGRVPVTGWMSGVSDMIDDEARRMQHGLDRDYEVMDDDASGGGNSAVEMTDQSMCFSDEVAEVGDDEVVP</sequence>
<comment type="caution">
    <text evidence="1">The sequence shown here is derived from an EMBL/GenBank/DDBJ whole genome shotgun (WGS) entry which is preliminary data.</text>
</comment>
<organism evidence="1 2">
    <name type="scientific">Hibiscus sabdariffa</name>
    <name type="common">roselle</name>
    <dbReference type="NCBI Taxonomy" id="183260"/>
    <lineage>
        <taxon>Eukaryota</taxon>
        <taxon>Viridiplantae</taxon>
        <taxon>Streptophyta</taxon>
        <taxon>Embryophyta</taxon>
        <taxon>Tracheophyta</taxon>
        <taxon>Spermatophyta</taxon>
        <taxon>Magnoliopsida</taxon>
        <taxon>eudicotyledons</taxon>
        <taxon>Gunneridae</taxon>
        <taxon>Pentapetalae</taxon>
        <taxon>rosids</taxon>
        <taxon>malvids</taxon>
        <taxon>Malvales</taxon>
        <taxon>Malvaceae</taxon>
        <taxon>Malvoideae</taxon>
        <taxon>Hibiscus</taxon>
    </lineage>
</organism>
<accession>A0ABR2FYI6</accession>
<gene>
    <name evidence="1" type="ORF">V6N12_023427</name>
</gene>